<dbReference type="OrthoDB" id="149172at2"/>
<name>A0A1Y0EGL6_9RHOB</name>
<dbReference type="AlphaFoldDB" id="A0A1Y0EGL6"/>
<sequence length="326" mass="35656">MTPKITFEEHFMAPGFEKHSEAFLKLIPQDQAEILMRRLGDFDGERIELMDRGGITRSIMSLTGPGTQGEAIENAVNAAMGANDFIAEKISKRPDRLGGLATLPMHDPEAAAKELNRAVNELGLQGCLVNSHTHGTYYEGTDYDPFWAEVERLGVPFYLHPSNAYVTPHVLGGMPVLQGATWGWGVETGSHALRILFGGVFDRFPDVKLVLGHMGEALPFLRWRYDSRFGAYPMGVSLDRAPSAYFGSNILITTSGVCSHPSILGAIGEMGADAVMFSVDYPYEDTGLAVDFIETAPIEEATRRKICHDNAARLFGMPTLAEMNGV</sequence>
<dbReference type="GO" id="GO:0016787">
    <property type="term" value="F:hydrolase activity"/>
    <property type="evidence" value="ECO:0007669"/>
    <property type="project" value="UniProtKB-KW"/>
</dbReference>
<evidence type="ECO:0000259" key="2">
    <source>
        <dbReference type="Pfam" id="PF04909"/>
    </source>
</evidence>
<dbReference type="Pfam" id="PF04909">
    <property type="entry name" value="Amidohydro_2"/>
    <property type="match status" value="1"/>
</dbReference>
<dbReference type="SUPFAM" id="SSF51556">
    <property type="entry name" value="Metallo-dependent hydrolases"/>
    <property type="match status" value="1"/>
</dbReference>
<accession>A0A1Y0EGL6</accession>
<keyword evidence="1" id="KW-0456">Lyase</keyword>
<proteinExistence type="predicted"/>
<dbReference type="KEGG" id="lvs:LOKVESSMR4R_03230"/>
<dbReference type="EMBL" id="CP021431">
    <property type="protein sequence ID" value="ARU02511.1"/>
    <property type="molecule type" value="Genomic_DNA"/>
</dbReference>
<keyword evidence="3" id="KW-0378">Hydrolase</keyword>
<gene>
    <name evidence="3" type="ORF">LOKVESSMR4R_03230</name>
</gene>
<dbReference type="PANTHER" id="PTHR21240">
    <property type="entry name" value="2-AMINO-3-CARBOXYLMUCONATE-6-SEMIALDEHYDE DECARBOXYLASE"/>
    <property type="match status" value="1"/>
</dbReference>
<organism evidence="3 4">
    <name type="scientific">Yoonia vestfoldensis</name>
    <dbReference type="NCBI Taxonomy" id="245188"/>
    <lineage>
        <taxon>Bacteria</taxon>
        <taxon>Pseudomonadati</taxon>
        <taxon>Pseudomonadota</taxon>
        <taxon>Alphaproteobacteria</taxon>
        <taxon>Rhodobacterales</taxon>
        <taxon>Paracoccaceae</taxon>
        <taxon>Yoonia</taxon>
    </lineage>
</organism>
<dbReference type="InterPro" id="IPR032466">
    <property type="entry name" value="Metal_Hydrolase"/>
</dbReference>
<evidence type="ECO:0000313" key="3">
    <source>
        <dbReference type="EMBL" id="ARU02511.1"/>
    </source>
</evidence>
<dbReference type="GO" id="GO:0019748">
    <property type="term" value="P:secondary metabolic process"/>
    <property type="evidence" value="ECO:0007669"/>
    <property type="project" value="TreeGrafter"/>
</dbReference>
<protein>
    <submittedName>
        <fullName evidence="3">Amidohydrolase</fullName>
    </submittedName>
</protein>
<dbReference type="Gene3D" id="3.20.20.140">
    <property type="entry name" value="Metal-dependent hydrolases"/>
    <property type="match status" value="1"/>
</dbReference>
<dbReference type="InterPro" id="IPR032465">
    <property type="entry name" value="ACMSD"/>
</dbReference>
<evidence type="ECO:0000313" key="4">
    <source>
        <dbReference type="Proteomes" id="UP000195273"/>
    </source>
</evidence>
<feature type="domain" description="Amidohydrolase-related" evidence="2">
    <location>
        <begin position="35"/>
        <end position="316"/>
    </location>
</feature>
<keyword evidence="4" id="KW-1185">Reference proteome</keyword>
<dbReference type="GO" id="GO:0016831">
    <property type="term" value="F:carboxy-lyase activity"/>
    <property type="evidence" value="ECO:0007669"/>
    <property type="project" value="InterPro"/>
</dbReference>
<evidence type="ECO:0000256" key="1">
    <source>
        <dbReference type="ARBA" id="ARBA00023239"/>
    </source>
</evidence>
<dbReference type="GO" id="GO:0005829">
    <property type="term" value="C:cytosol"/>
    <property type="evidence" value="ECO:0007669"/>
    <property type="project" value="TreeGrafter"/>
</dbReference>
<dbReference type="PANTHER" id="PTHR21240:SF30">
    <property type="entry name" value="AMIDOHYDROLASE-RELATED DOMAIN-CONTAINING PROTEIN-RELATED"/>
    <property type="match status" value="1"/>
</dbReference>
<reference evidence="3 4" key="1">
    <citation type="submission" date="2017-05" db="EMBL/GenBank/DDBJ databases">
        <title>Genome Sequence of Loktanella vestfoldensis Strain SMR4r Isolated from a Culture of the Diatom Skeletonema marinoi.</title>
        <authorList>
            <person name="Topel M."/>
            <person name="Pinder M.I.M."/>
            <person name="Johansson O.N."/>
            <person name="Kourtchenko O."/>
            <person name="Godhe A."/>
            <person name="Clarke A.K."/>
        </authorList>
    </citation>
    <scope>NUCLEOTIDE SEQUENCE [LARGE SCALE GENOMIC DNA]</scope>
    <source>
        <strain evidence="3 4">SMR4r</strain>
    </source>
</reference>
<dbReference type="Proteomes" id="UP000195273">
    <property type="component" value="Chromosome"/>
</dbReference>
<dbReference type="RefSeq" id="WP_087210612.1">
    <property type="nucleotide sequence ID" value="NZ_CP021431.1"/>
</dbReference>
<dbReference type="InterPro" id="IPR006680">
    <property type="entry name" value="Amidohydro-rel"/>
</dbReference>